<dbReference type="Proteomes" id="UP000183997">
    <property type="component" value="Unassembled WGS sequence"/>
</dbReference>
<dbReference type="InterPro" id="IPR000326">
    <property type="entry name" value="PAP2/HPO"/>
</dbReference>
<dbReference type="OrthoDB" id="9789113at2"/>
<proteinExistence type="predicted"/>
<dbReference type="AlphaFoldDB" id="A0A1M6NF01"/>
<dbReference type="SMART" id="SM00014">
    <property type="entry name" value="acidPPc"/>
    <property type="match status" value="1"/>
</dbReference>
<reference evidence="4" key="1">
    <citation type="submission" date="2016-11" db="EMBL/GenBank/DDBJ databases">
        <authorList>
            <person name="Varghese N."/>
            <person name="Submissions S."/>
        </authorList>
    </citation>
    <scope>NUCLEOTIDE SEQUENCE [LARGE SCALE GENOMIC DNA]</scope>
    <source>
        <strain evidence="4">DSM 10349</strain>
    </source>
</reference>
<evidence type="ECO:0000313" key="3">
    <source>
        <dbReference type="EMBL" id="SHJ94321.1"/>
    </source>
</evidence>
<dbReference type="RefSeq" id="WP_072910317.1">
    <property type="nucleotide sequence ID" value="NZ_FRAR01000004.1"/>
</dbReference>
<feature type="transmembrane region" description="Helical" evidence="1">
    <location>
        <begin position="22"/>
        <end position="44"/>
    </location>
</feature>
<feature type="transmembrane region" description="Helical" evidence="1">
    <location>
        <begin position="51"/>
        <end position="74"/>
    </location>
</feature>
<keyword evidence="4" id="KW-1185">Reference proteome</keyword>
<sequence length="192" mass="21821">MNYQLFKAINDLAGEYPILDGFMVFVSQKSIFFYALILILMWFRNERYMRIVIYAAITGCLGLFINFVITQIYFEPRPFVAHSVHLLIKHAADASFPSNHTTGAFALALGVFIRQHKIGSRLLFVAILTGISRIFVGHHYPFDVLGSVIVAGLASLLVYKASPLLEPIISFIIQTYYRMPFLAKHKTVQKDK</sequence>
<feature type="transmembrane region" description="Helical" evidence="1">
    <location>
        <begin position="94"/>
        <end position="113"/>
    </location>
</feature>
<dbReference type="EMBL" id="FRAR01000004">
    <property type="protein sequence ID" value="SHJ94321.1"/>
    <property type="molecule type" value="Genomic_DNA"/>
</dbReference>
<dbReference type="PANTHER" id="PTHR14969">
    <property type="entry name" value="SPHINGOSINE-1-PHOSPHATE PHOSPHOHYDROLASE"/>
    <property type="match status" value="1"/>
</dbReference>
<evidence type="ECO:0000259" key="2">
    <source>
        <dbReference type="SMART" id="SM00014"/>
    </source>
</evidence>
<dbReference type="GO" id="GO:0005886">
    <property type="term" value="C:plasma membrane"/>
    <property type="evidence" value="ECO:0007669"/>
    <property type="project" value="InterPro"/>
</dbReference>
<keyword evidence="1" id="KW-0472">Membrane</keyword>
<dbReference type="CDD" id="cd03385">
    <property type="entry name" value="PAP2_BcrC_like"/>
    <property type="match status" value="1"/>
</dbReference>
<feature type="domain" description="Phosphatidic acid phosphatase type 2/haloperoxidase" evidence="2">
    <location>
        <begin position="51"/>
        <end position="159"/>
    </location>
</feature>
<keyword evidence="1" id="KW-1133">Transmembrane helix</keyword>
<feature type="transmembrane region" description="Helical" evidence="1">
    <location>
        <begin position="120"/>
        <end position="136"/>
    </location>
</feature>
<organism evidence="3 4">
    <name type="scientific">Desulforamulus aeronauticus DSM 10349</name>
    <dbReference type="NCBI Taxonomy" id="1121421"/>
    <lineage>
        <taxon>Bacteria</taxon>
        <taxon>Bacillati</taxon>
        <taxon>Bacillota</taxon>
        <taxon>Clostridia</taxon>
        <taxon>Eubacteriales</taxon>
        <taxon>Peptococcaceae</taxon>
        <taxon>Desulforamulus</taxon>
    </lineage>
</organism>
<gene>
    <name evidence="3" type="ORF">SAMN02745123_00099</name>
</gene>
<name>A0A1M6NF01_9FIRM</name>
<dbReference type="InterPro" id="IPR036938">
    <property type="entry name" value="PAP2/HPO_sf"/>
</dbReference>
<accession>A0A1M6NF01</accession>
<dbReference type="SUPFAM" id="SSF48317">
    <property type="entry name" value="Acid phosphatase/Vanadium-dependent haloperoxidase"/>
    <property type="match status" value="1"/>
</dbReference>
<dbReference type="PANTHER" id="PTHR14969:SF58">
    <property type="entry name" value="UNDECAPRENYL-DIPHOSPHATASE BCRC"/>
    <property type="match status" value="1"/>
</dbReference>
<keyword evidence="1" id="KW-0812">Transmembrane</keyword>
<evidence type="ECO:0000256" key="1">
    <source>
        <dbReference type="SAM" id="Phobius"/>
    </source>
</evidence>
<dbReference type="GO" id="GO:0050380">
    <property type="term" value="F:undecaprenyl-diphosphatase activity"/>
    <property type="evidence" value="ECO:0007669"/>
    <property type="project" value="InterPro"/>
</dbReference>
<dbReference type="Pfam" id="PF01569">
    <property type="entry name" value="PAP2"/>
    <property type="match status" value="1"/>
</dbReference>
<dbReference type="Gene3D" id="1.20.144.10">
    <property type="entry name" value="Phosphatidic acid phosphatase type 2/haloperoxidase"/>
    <property type="match status" value="1"/>
</dbReference>
<dbReference type="InterPro" id="IPR033879">
    <property type="entry name" value="UPP_Pase"/>
</dbReference>
<dbReference type="STRING" id="1121421.SAMN02745123_00099"/>
<protein>
    <submittedName>
        <fullName evidence="3">Undecaprenyl-diphosphatase</fullName>
    </submittedName>
</protein>
<evidence type="ECO:0000313" key="4">
    <source>
        <dbReference type="Proteomes" id="UP000183997"/>
    </source>
</evidence>